<feature type="region of interest" description="Disordered" evidence="1">
    <location>
        <begin position="861"/>
        <end position="905"/>
    </location>
</feature>
<feature type="compositionally biased region" description="Basic and acidic residues" evidence="1">
    <location>
        <begin position="453"/>
        <end position="467"/>
    </location>
</feature>
<feature type="compositionally biased region" description="Basic and acidic residues" evidence="1">
    <location>
        <begin position="878"/>
        <end position="894"/>
    </location>
</feature>
<feature type="region of interest" description="Disordered" evidence="1">
    <location>
        <begin position="937"/>
        <end position="961"/>
    </location>
</feature>
<gene>
    <name evidence="2" type="ORF">B7463_g5768</name>
</gene>
<dbReference type="OrthoDB" id="3946750at2759"/>
<sequence>MLSSQITIVSRTSNASHLPHRRVANTVIRPSTVRLGRSTRDHQQSRAFRLGFWSSYLDPTFQKEFQRRRRTLQRKYLQAVNRKLAWDGPRESYLRHSDLKGFMSGTWRGHDPRPGGRWVNVDALNTSSSHLQRANSSGIEEVERNALDKLLDHKDAVNDCVRAGSQMLGRGWNTLFMSESNLDNDFRDLSQKSLRQTKGQPSASTFASHYEQDLEYDIDPITNKKVFKKNTSGSAKPGEASEIPVKTFKGYRSQFVEFIPPSMNGPGNLAEKPVEAEKRHNADNANMSILDQPAARHPVFEEYHGTVPDNYKPFRFNEPDGKFPEELKSADPVQESLKDYERLIPNCYEPFRYNEPDGKAPEQPCPVEESLREYDSTSEGYKAFRYNEPDGKPPMKEDPMAESLNEYDNLAKGAYKPFRYNEPDGKPPVEEDPIADSLNEYDSSAKGAYKPFRYNEPDGKPPVKEDPMAESLSEYDNLAKGAYNPFRYNEPDGKPPAKEDPMAKSLNEYDNLAKNAYNSFRYNEPDGQPPAKADPTAKSLGEYEKLAEDSYKPFRYNEPDGQPPVKEDSMAKSLGEYEKLAEDSYKPFRFNEPDGKPAEKPDPLKESLKDYEVFSEGYRPFRYNEPDGRPIIHPDIVENELHGFNKIDTTSYSSSYDATAPPVRLYQPFDSTMDPQFNSFDYASERDKAEDLDLLRPSDVRASSGIAKGPQKAIEDDKLARRRELEDDFMKTQSTRSLDSEEFAAVEKVKNTRKLSQDVKAEYNELDSNISAARSRIDAKIAEIDEGSNTGSGTRKLTGKFVQDFPEEFKASWASKDGDGSLMPRDFKRSGSQISEDLEGSYQRKVESDVQTAERAYIEEVASPDSFARNPNTPRLETSLDRFHAKQSGKDSGAKSKILSDPYSKRPQGLETAYAEECGNGQPIYMSSYESLSSSNNVSAKEASADSTKTGVESKNKQKRKDKVLMREIRDIYEESYGKIDTNHRQGQKSSIETPVESSTIKVDGLSKGVPTIPEQSTVYRILAYDPTMQSISSAETTSVVPDLSTPLTPAEVLLRLSNPTKFFPHFEPLKQQGFEIVSGSGDVLVFRKVRDATPAISEVTITGEVKRAKMRVTNPIDGMTTRPIPATGNFASPTGFVNHDLPLDPTEDEPPFKSNIDVRREEPVFSGKSSWSDDTDRPRSTKGEKRRVRKVLIGATWVAGCTYAVGVVAEFFKTGGVDGKGPKGF</sequence>
<evidence type="ECO:0000313" key="2">
    <source>
        <dbReference type="EMBL" id="RFU30557.1"/>
    </source>
</evidence>
<feature type="non-terminal residue" evidence="2">
    <location>
        <position position="1226"/>
    </location>
</feature>
<protein>
    <submittedName>
        <fullName evidence="2">Uncharacterized protein</fullName>
    </submittedName>
</protein>
<evidence type="ECO:0000256" key="1">
    <source>
        <dbReference type="SAM" id="MobiDB-lite"/>
    </source>
</evidence>
<feature type="non-terminal residue" evidence="2">
    <location>
        <position position="1"/>
    </location>
</feature>
<accession>A0A3E2HB70</accession>
<dbReference type="EMBL" id="NCSJ02000097">
    <property type="protein sequence ID" value="RFU30557.1"/>
    <property type="molecule type" value="Genomic_DNA"/>
</dbReference>
<feature type="region of interest" description="Disordered" evidence="1">
    <location>
        <begin position="1143"/>
        <end position="1186"/>
    </location>
</feature>
<feature type="region of interest" description="Disordered" evidence="1">
    <location>
        <begin position="813"/>
        <end position="847"/>
    </location>
</feature>
<dbReference type="STRING" id="5539.A0A3E2HB70"/>
<name>A0A3E2HB70_SCYLI</name>
<dbReference type="Proteomes" id="UP000258309">
    <property type="component" value="Unassembled WGS sequence"/>
</dbReference>
<feature type="compositionally biased region" description="Polar residues" evidence="1">
    <location>
        <begin position="988"/>
        <end position="1000"/>
    </location>
</feature>
<dbReference type="AlphaFoldDB" id="A0A3E2HB70"/>
<evidence type="ECO:0000313" key="3">
    <source>
        <dbReference type="Proteomes" id="UP000258309"/>
    </source>
</evidence>
<keyword evidence="3" id="KW-1185">Reference proteome</keyword>
<feature type="compositionally biased region" description="Basic and acidic residues" evidence="1">
    <location>
        <begin position="489"/>
        <end position="502"/>
    </location>
</feature>
<feature type="region of interest" description="Disordered" evidence="1">
    <location>
        <begin position="483"/>
        <end position="607"/>
    </location>
</feature>
<organism evidence="2 3">
    <name type="scientific">Scytalidium lignicola</name>
    <name type="common">Hyphomycete</name>
    <dbReference type="NCBI Taxonomy" id="5539"/>
    <lineage>
        <taxon>Eukaryota</taxon>
        <taxon>Fungi</taxon>
        <taxon>Dikarya</taxon>
        <taxon>Ascomycota</taxon>
        <taxon>Pezizomycotina</taxon>
        <taxon>Leotiomycetes</taxon>
        <taxon>Leotiomycetes incertae sedis</taxon>
        <taxon>Scytalidium</taxon>
    </lineage>
</organism>
<proteinExistence type="predicted"/>
<feature type="compositionally biased region" description="Basic and acidic residues" evidence="1">
    <location>
        <begin position="565"/>
        <end position="607"/>
    </location>
</feature>
<dbReference type="OMA" id="GMYKKEK"/>
<feature type="region of interest" description="Disordered" evidence="1">
    <location>
        <begin position="980"/>
        <end position="1000"/>
    </location>
</feature>
<reference evidence="2 3" key="1">
    <citation type="submission" date="2018-05" db="EMBL/GenBank/DDBJ databases">
        <title>Draft genome sequence of Scytalidium lignicola DSM 105466, a ubiquitous saprotrophic fungus.</title>
        <authorList>
            <person name="Buettner E."/>
            <person name="Gebauer A.M."/>
            <person name="Hofrichter M."/>
            <person name="Liers C."/>
            <person name="Kellner H."/>
        </authorList>
    </citation>
    <scope>NUCLEOTIDE SEQUENCE [LARGE SCALE GENOMIC DNA]</scope>
    <source>
        <strain evidence="2 3">DSM 105466</strain>
    </source>
</reference>
<comment type="caution">
    <text evidence="2">The sequence shown here is derived from an EMBL/GenBank/DDBJ whole genome shotgun (WGS) entry which is preliminary data.</text>
</comment>
<feature type="region of interest" description="Disordered" evidence="1">
    <location>
        <begin position="448"/>
        <end position="471"/>
    </location>
</feature>
<feature type="compositionally biased region" description="Basic and acidic residues" evidence="1">
    <location>
        <begin position="1175"/>
        <end position="1184"/>
    </location>
</feature>
<feature type="compositionally biased region" description="Basic and acidic residues" evidence="1">
    <location>
        <begin position="541"/>
        <end position="558"/>
    </location>
</feature>